<keyword evidence="3 6" id="KW-0812">Transmembrane</keyword>
<feature type="domain" description="Type II secretion system protein GspF" evidence="7">
    <location>
        <begin position="103"/>
        <end position="219"/>
    </location>
</feature>
<dbReference type="Pfam" id="PF00482">
    <property type="entry name" value="T2SSF"/>
    <property type="match status" value="1"/>
</dbReference>
<organism evidence="8">
    <name type="scientific">freshwater metagenome</name>
    <dbReference type="NCBI Taxonomy" id="449393"/>
    <lineage>
        <taxon>unclassified sequences</taxon>
        <taxon>metagenomes</taxon>
        <taxon>ecological metagenomes</taxon>
    </lineage>
</organism>
<evidence type="ECO:0000256" key="1">
    <source>
        <dbReference type="ARBA" id="ARBA00004651"/>
    </source>
</evidence>
<evidence type="ECO:0000256" key="2">
    <source>
        <dbReference type="ARBA" id="ARBA00022475"/>
    </source>
</evidence>
<keyword evidence="2" id="KW-1003">Cell membrane</keyword>
<dbReference type="PANTHER" id="PTHR35007:SF3">
    <property type="entry name" value="POSSIBLE CONSERVED ALANINE RICH MEMBRANE PROTEIN"/>
    <property type="match status" value="1"/>
</dbReference>
<dbReference type="PANTHER" id="PTHR35007">
    <property type="entry name" value="INTEGRAL MEMBRANE PROTEIN-RELATED"/>
    <property type="match status" value="1"/>
</dbReference>
<gene>
    <name evidence="8" type="ORF">UFOPK3610_01053</name>
</gene>
<dbReference type="GO" id="GO:0005886">
    <property type="term" value="C:plasma membrane"/>
    <property type="evidence" value="ECO:0007669"/>
    <property type="project" value="UniProtKB-SubCell"/>
</dbReference>
<accession>A0A6J7HGR5</accession>
<evidence type="ECO:0000256" key="5">
    <source>
        <dbReference type="ARBA" id="ARBA00023136"/>
    </source>
</evidence>
<evidence type="ECO:0000256" key="3">
    <source>
        <dbReference type="ARBA" id="ARBA00022692"/>
    </source>
</evidence>
<sequence length="232" mass="24547">MIVALLLAAAVLVGGIPTKSRRRFRVFNPVRALPSRRPFNRATMIRTFAVTVGLSIVMWVGSVLGFVLGCLGASIVVFTLSRSSPRAARRRQTQLQQQTPLVADLLASCLASGATIQAAVSAVARAIDPPMSEAMAIVERSLAVGAPDPWSELAPSPLARAMQRSTRSGAPLADVLPLIAEELRRDARLRAEAAARSAGVRAVLPLVACFLPAFLLIGVVPVVASLAQGLWR</sequence>
<dbReference type="EMBL" id="CAFBMR010000038">
    <property type="protein sequence ID" value="CAB4914849.1"/>
    <property type="molecule type" value="Genomic_DNA"/>
</dbReference>
<keyword evidence="5 6" id="KW-0472">Membrane</keyword>
<keyword evidence="4 6" id="KW-1133">Transmembrane helix</keyword>
<proteinExistence type="predicted"/>
<reference evidence="8" key="1">
    <citation type="submission" date="2020-05" db="EMBL/GenBank/DDBJ databases">
        <authorList>
            <person name="Chiriac C."/>
            <person name="Salcher M."/>
            <person name="Ghai R."/>
            <person name="Kavagutti S V."/>
        </authorList>
    </citation>
    <scope>NUCLEOTIDE SEQUENCE</scope>
</reference>
<dbReference type="InterPro" id="IPR018076">
    <property type="entry name" value="T2SS_GspF_dom"/>
</dbReference>
<feature type="transmembrane region" description="Helical" evidence="6">
    <location>
        <begin position="56"/>
        <end position="80"/>
    </location>
</feature>
<name>A0A6J7HGR5_9ZZZZ</name>
<evidence type="ECO:0000256" key="6">
    <source>
        <dbReference type="SAM" id="Phobius"/>
    </source>
</evidence>
<protein>
    <submittedName>
        <fullName evidence="8">Unannotated protein</fullName>
    </submittedName>
</protein>
<evidence type="ECO:0000256" key="4">
    <source>
        <dbReference type="ARBA" id="ARBA00022989"/>
    </source>
</evidence>
<dbReference type="AlphaFoldDB" id="A0A6J7HGR5"/>
<feature type="transmembrane region" description="Helical" evidence="6">
    <location>
        <begin position="202"/>
        <end position="227"/>
    </location>
</feature>
<evidence type="ECO:0000313" key="8">
    <source>
        <dbReference type="EMBL" id="CAB4914849.1"/>
    </source>
</evidence>
<comment type="subcellular location">
    <subcellularLocation>
        <location evidence="1">Cell membrane</location>
        <topology evidence="1">Multi-pass membrane protein</topology>
    </subcellularLocation>
</comment>
<evidence type="ECO:0000259" key="7">
    <source>
        <dbReference type="Pfam" id="PF00482"/>
    </source>
</evidence>